<feature type="transmembrane region" description="Helical" evidence="1">
    <location>
        <begin position="99"/>
        <end position="117"/>
    </location>
</feature>
<proteinExistence type="predicted"/>
<comment type="caution">
    <text evidence="3">The sequence shown here is derived from an EMBL/GenBank/DDBJ whole genome shotgun (WGS) entry which is preliminary data.</text>
</comment>
<feature type="transmembrane region" description="Helical" evidence="1">
    <location>
        <begin position="124"/>
        <end position="141"/>
    </location>
</feature>
<gene>
    <name evidence="3" type="ORF">HMPREF1059_00560</name>
</gene>
<feature type="domain" description="Acyltransferase 3" evidence="2">
    <location>
        <begin position="6"/>
        <end position="272"/>
    </location>
</feature>
<feature type="transmembrane region" description="Helical" evidence="1">
    <location>
        <begin position="211"/>
        <end position="230"/>
    </location>
</feature>
<sequence>MERDIRIDILKGIGIILVVWGHATAILIKEICIFHMPLFFFLAGMFYHPKQGFIQSRAKRLLIPFGEYSLIFAVFYFSMGLQGIPLDKLSIHHIAAFDGPLWFLVALFYICVIYYFLDKTVKEKNVILIVSFVIGLAVAYSKINLPFYIGQGLFSLPFYAVGKWMNDKGLTQAEGAIKKATVIAIAGYIIAIAFCRLAHYQFDISQLKFSSFPFIFYAGAFCAIYLLLNFKPFNKITTTNRILASLGANSLTIMAIHAPFLWLFRDFIRTNSSFYNTKLGGGGNFKLNHFCYLHNIELFNCPWNRTIKKTDS</sequence>
<evidence type="ECO:0000256" key="1">
    <source>
        <dbReference type="SAM" id="Phobius"/>
    </source>
</evidence>
<dbReference type="Proteomes" id="UP000006262">
    <property type="component" value="Unassembled WGS sequence"/>
</dbReference>
<feature type="transmembrane region" description="Helical" evidence="1">
    <location>
        <begin position="61"/>
        <end position="79"/>
    </location>
</feature>
<dbReference type="PANTHER" id="PTHR37312:SF1">
    <property type="entry name" value="MEMBRANE-BOUND ACYLTRANSFERASE YKRP-RELATED"/>
    <property type="match status" value="1"/>
</dbReference>
<organism evidence="3 4">
    <name type="scientific">Parabacteroides distasonis CL09T03C24</name>
    <dbReference type="NCBI Taxonomy" id="999417"/>
    <lineage>
        <taxon>Bacteria</taxon>
        <taxon>Pseudomonadati</taxon>
        <taxon>Bacteroidota</taxon>
        <taxon>Bacteroidia</taxon>
        <taxon>Bacteroidales</taxon>
        <taxon>Tannerellaceae</taxon>
        <taxon>Parabacteroides</taxon>
    </lineage>
</organism>
<dbReference type="Pfam" id="PF01757">
    <property type="entry name" value="Acyl_transf_3"/>
    <property type="match status" value="1"/>
</dbReference>
<accession>A0AAD2YJS1</accession>
<dbReference type="InterPro" id="IPR052734">
    <property type="entry name" value="Nod_factor_acetyltransferase"/>
</dbReference>
<evidence type="ECO:0000313" key="4">
    <source>
        <dbReference type="Proteomes" id="UP000006262"/>
    </source>
</evidence>
<evidence type="ECO:0000259" key="2">
    <source>
        <dbReference type="Pfam" id="PF01757"/>
    </source>
</evidence>
<dbReference type="GO" id="GO:0016747">
    <property type="term" value="F:acyltransferase activity, transferring groups other than amino-acyl groups"/>
    <property type="evidence" value="ECO:0007669"/>
    <property type="project" value="InterPro"/>
</dbReference>
<keyword evidence="1" id="KW-0472">Membrane</keyword>
<dbReference type="InterPro" id="IPR002656">
    <property type="entry name" value="Acyl_transf_3_dom"/>
</dbReference>
<dbReference type="EMBL" id="AGZN01000005">
    <property type="protein sequence ID" value="EKN32663.1"/>
    <property type="molecule type" value="Genomic_DNA"/>
</dbReference>
<feature type="transmembrane region" description="Helical" evidence="1">
    <location>
        <begin position="242"/>
        <end position="264"/>
    </location>
</feature>
<reference evidence="3 4" key="1">
    <citation type="submission" date="2012-02" db="EMBL/GenBank/DDBJ databases">
        <title>The Genome Sequence of Parabacteroides distasonis CL09T03C24.</title>
        <authorList>
            <consortium name="The Broad Institute Genome Sequencing Platform"/>
            <person name="Earl A."/>
            <person name="Ward D."/>
            <person name="Feldgarden M."/>
            <person name="Gevers D."/>
            <person name="Zitomersky N.L."/>
            <person name="Coyne M.J."/>
            <person name="Comstock L.E."/>
            <person name="Young S.K."/>
            <person name="Zeng Q."/>
            <person name="Gargeya S."/>
            <person name="Fitzgerald M."/>
            <person name="Haas B."/>
            <person name="Abouelleil A."/>
            <person name="Alvarado L."/>
            <person name="Arachchi H.M."/>
            <person name="Berlin A."/>
            <person name="Chapman S.B."/>
            <person name="Gearin G."/>
            <person name="Goldberg J."/>
            <person name="Griggs A."/>
            <person name="Gujja S."/>
            <person name="Hansen M."/>
            <person name="Heiman D."/>
            <person name="Howarth C."/>
            <person name="Larimer J."/>
            <person name="Lui A."/>
            <person name="MacDonald P.J.P."/>
            <person name="McCowen C."/>
            <person name="Montmayeur A."/>
            <person name="Murphy C."/>
            <person name="Neiman D."/>
            <person name="Pearson M."/>
            <person name="Priest M."/>
            <person name="Roberts A."/>
            <person name="Saif S."/>
            <person name="Shea T."/>
            <person name="Sisk P."/>
            <person name="Stolte C."/>
            <person name="Sykes S."/>
            <person name="Wortman J."/>
            <person name="Nusbaum C."/>
            <person name="Birren B."/>
        </authorList>
    </citation>
    <scope>NUCLEOTIDE SEQUENCE [LARGE SCALE GENOMIC DNA]</scope>
    <source>
        <strain evidence="3 4">CL09T03C24</strain>
    </source>
</reference>
<feature type="transmembrane region" description="Helical" evidence="1">
    <location>
        <begin position="177"/>
        <end position="199"/>
    </location>
</feature>
<feature type="transmembrane region" description="Helical" evidence="1">
    <location>
        <begin position="33"/>
        <end position="49"/>
    </location>
</feature>
<name>A0AAD2YJS1_PARDI</name>
<protein>
    <recommendedName>
        <fullName evidence="2">Acyltransferase 3 domain-containing protein</fullName>
    </recommendedName>
</protein>
<feature type="transmembrane region" description="Helical" evidence="1">
    <location>
        <begin position="9"/>
        <end position="27"/>
    </location>
</feature>
<keyword evidence="1" id="KW-1133">Transmembrane helix</keyword>
<dbReference type="RefSeq" id="WP_005862855.1">
    <property type="nucleotide sequence ID" value="NZ_JH976485.1"/>
</dbReference>
<evidence type="ECO:0000313" key="3">
    <source>
        <dbReference type="EMBL" id="EKN32663.1"/>
    </source>
</evidence>
<dbReference type="AlphaFoldDB" id="A0AAD2YJS1"/>
<keyword evidence="1" id="KW-0812">Transmembrane</keyword>
<dbReference type="PANTHER" id="PTHR37312">
    <property type="entry name" value="MEMBRANE-BOUND ACYLTRANSFERASE YKRP-RELATED"/>
    <property type="match status" value="1"/>
</dbReference>